<dbReference type="Pfam" id="PF12937">
    <property type="entry name" value="F-box-like"/>
    <property type="match status" value="1"/>
</dbReference>
<dbReference type="PANTHER" id="PTHR15537">
    <property type="entry name" value="F-BOX ONLY PROTEIN 7"/>
    <property type="match status" value="1"/>
</dbReference>
<dbReference type="InterPro" id="IPR036047">
    <property type="entry name" value="F-box-like_dom_sf"/>
</dbReference>
<dbReference type="InterPro" id="IPR021625">
    <property type="entry name" value="PI31_Prot_N"/>
</dbReference>
<feature type="domain" description="F-box" evidence="2">
    <location>
        <begin position="335"/>
        <end position="381"/>
    </location>
</feature>
<dbReference type="InterPro" id="IPR001810">
    <property type="entry name" value="F-box_dom"/>
</dbReference>
<dbReference type="AlphaFoldDB" id="A0ABD0W6H7"/>
<proteinExistence type="predicted"/>
<dbReference type="PROSITE" id="PS50181">
    <property type="entry name" value="FBOX"/>
    <property type="match status" value="1"/>
</dbReference>
<keyword evidence="4" id="KW-1185">Reference proteome</keyword>
<reference evidence="3 4" key="1">
    <citation type="submission" date="2024-06" db="EMBL/GenBank/DDBJ databases">
        <authorList>
            <person name="Pan Q."/>
            <person name="Wen M."/>
            <person name="Jouanno E."/>
            <person name="Zahm M."/>
            <person name="Klopp C."/>
            <person name="Cabau C."/>
            <person name="Louis A."/>
            <person name="Berthelot C."/>
            <person name="Parey E."/>
            <person name="Roest Crollius H."/>
            <person name="Montfort J."/>
            <person name="Robinson-Rechavi M."/>
            <person name="Bouchez O."/>
            <person name="Lampietro C."/>
            <person name="Lopez Roques C."/>
            <person name="Donnadieu C."/>
            <person name="Postlethwait J."/>
            <person name="Bobe J."/>
            <person name="Verreycken H."/>
            <person name="Guiguen Y."/>
        </authorList>
    </citation>
    <scope>NUCLEOTIDE SEQUENCE [LARGE SCALE GENOMIC DNA]</scope>
    <source>
        <strain evidence="3">Up_M1</strain>
        <tissue evidence="3">Testis</tissue>
    </source>
</reference>
<evidence type="ECO:0000256" key="1">
    <source>
        <dbReference type="SAM" id="MobiDB-lite"/>
    </source>
</evidence>
<name>A0ABD0W6H7_UMBPY</name>
<feature type="compositionally biased region" description="Low complexity" evidence="1">
    <location>
        <begin position="96"/>
        <end position="128"/>
    </location>
</feature>
<organism evidence="3 4">
    <name type="scientific">Umbra pygmaea</name>
    <name type="common">Eastern mudminnow</name>
    <dbReference type="NCBI Taxonomy" id="75934"/>
    <lineage>
        <taxon>Eukaryota</taxon>
        <taxon>Metazoa</taxon>
        <taxon>Chordata</taxon>
        <taxon>Craniata</taxon>
        <taxon>Vertebrata</taxon>
        <taxon>Euteleostomi</taxon>
        <taxon>Actinopterygii</taxon>
        <taxon>Neopterygii</taxon>
        <taxon>Teleostei</taxon>
        <taxon>Protacanthopterygii</taxon>
        <taxon>Esociformes</taxon>
        <taxon>Umbridae</taxon>
        <taxon>Umbra</taxon>
    </lineage>
</organism>
<dbReference type="Gene3D" id="1.20.1280.50">
    <property type="match status" value="1"/>
</dbReference>
<dbReference type="InterPro" id="IPR047118">
    <property type="entry name" value="Fbxo7"/>
</dbReference>
<protein>
    <recommendedName>
        <fullName evidence="2">F-box domain-containing protein</fullName>
    </recommendedName>
</protein>
<dbReference type="Pfam" id="PF11566">
    <property type="entry name" value="PI31_Prot_N"/>
    <property type="match status" value="1"/>
</dbReference>
<evidence type="ECO:0000313" key="3">
    <source>
        <dbReference type="EMBL" id="KAL0964908.1"/>
    </source>
</evidence>
<accession>A0ABD0W6H7</accession>
<dbReference type="Proteomes" id="UP001557470">
    <property type="component" value="Unassembled WGS sequence"/>
</dbReference>
<feature type="region of interest" description="Disordered" evidence="1">
    <location>
        <begin position="87"/>
        <end position="128"/>
    </location>
</feature>
<comment type="caution">
    <text evidence="3">The sequence shown here is derived from an EMBL/GenBank/DDBJ whole genome shotgun (WGS) entry which is preliminary data.</text>
</comment>
<dbReference type="SUPFAM" id="SSF81383">
    <property type="entry name" value="F-box domain"/>
    <property type="match status" value="1"/>
</dbReference>
<dbReference type="PANTHER" id="PTHR15537:SF2">
    <property type="entry name" value="F-BOX ONLY PROTEIN 7"/>
    <property type="match status" value="1"/>
</dbReference>
<gene>
    <name evidence="3" type="ORF">UPYG_G00274230</name>
</gene>
<dbReference type="Gene3D" id="3.40.1000.30">
    <property type="match status" value="1"/>
</dbReference>
<evidence type="ECO:0000259" key="2">
    <source>
        <dbReference type="PROSITE" id="PS50181"/>
    </source>
</evidence>
<sequence length="504" mass="55456">MKLRVRINHQTSRVELEGEYPSVTELNIHIREILLPAHGFSPDTEFSMSLNGSEPLSDAGQTLSTCGVVPGDLVCVILPPSVKLTSTAPSTLQVPSHSSTSSSTSSGTSSSTSHGSASSSTSHNSTSSITYDAEWPAAQQPNQASSRWGVEPQQEVVRKKFQEEGPGHWVWEPMLCGEAEDGKVPHSLEQLFHQAEISSTCDALMVALHLLMLETGFLSKGSEVPSGEMPAGWRTPGGVHRLQYTHPLCEESLAMVLAVPMGAVLVVNATLKMNQQVETVRKLSLKPSAYVAEHWAGVSAAAIYRDLKKLSRVFKDQLVYPLIAAAREAMALPPVFGLPVLPPELLLRVLRLLDVPSLLALSSVNRQLSQVTADPMLWRHLFHRDFRDPQDHCTPRDTNWRELYKQKYSLRKAAGRCRVMPHPRGFQHPLYPLRPLHNNPLYPPGIIGGEHDLRPGTLPEYLPRPRFDPIGSLPGHEPTVGGLIGRRGLRPAGNWPSDIRRGFI</sequence>
<dbReference type="SMART" id="SM00256">
    <property type="entry name" value="FBOX"/>
    <property type="match status" value="1"/>
</dbReference>
<dbReference type="EMBL" id="JAGEUA010000009">
    <property type="protein sequence ID" value="KAL0964908.1"/>
    <property type="molecule type" value="Genomic_DNA"/>
</dbReference>
<evidence type="ECO:0000313" key="4">
    <source>
        <dbReference type="Proteomes" id="UP001557470"/>
    </source>
</evidence>